<name>A0ABV0MK25_9TELE</name>
<organism evidence="1 2">
    <name type="scientific">Goodea atripinnis</name>
    <dbReference type="NCBI Taxonomy" id="208336"/>
    <lineage>
        <taxon>Eukaryota</taxon>
        <taxon>Metazoa</taxon>
        <taxon>Chordata</taxon>
        <taxon>Craniata</taxon>
        <taxon>Vertebrata</taxon>
        <taxon>Euteleostomi</taxon>
        <taxon>Actinopterygii</taxon>
        <taxon>Neopterygii</taxon>
        <taxon>Teleostei</taxon>
        <taxon>Neoteleostei</taxon>
        <taxon>Acanthomorphata</taxon>
        <taxon>Ovalentaria</taxon>
        <taxon>Atherinomorphae</taxon>
        <taxon>Cyprinodontiformes</taxon>
        <taxon>Goodeidae</taxon>
        <taxon>Goodea</taxon>
    </lineage>
</organism>
<feature type="non-terminal residue" evidence="1">
    <location>
        <position position="1"/>
    </location>
</feature>
<evidence type="ECO:0000313" key="2">
    <source>
        <dbReference type="Proteomes" id="UP001476798"/>
    </source>
</evidence>
<gene>
    <name evidence="1" type="ORF">GOODEAATRI_021819</name>
</gene>
<proteinExistence type="predicted"/>
<dbReference type="EMBL" id="JAHRIO010002164">
    <property type="protein sequence ID" value="MEQ2159341.1"/>
    <property type="molecule type" value="Genomic_DNA"/>
</dbReference>
<comment type="caution">
    <text evidence="1">The sequence shown here is derived from an EMBL/GenBank/DDBJ whole genome shotgun (WGS) entry which is preliminary data.</text>
</comment>
<keyword evidence="2" id="KW-1185">Reference proteome</keyword>
<evidence type="ECO:0000313" key="1">
    <source>
        <dbReference type="EMBL" id="MEQ2159341.1"/>
    </source>
</evidence>
<accession>A0ABV0MK25</accession>
<reference evidence="1 2" key="1">
    <citation type="submission" date="2021-06" db="EMBL/GenBank/DDBJ databases">
        <authorList>
            <person name="Palmer J.M."/>
        </authorList>
    </citation>
    <scope>NUCLEOTIDE SEQUENCE [LARGE SCALE GENOMIC DNA]</scope>
    <source>
        <strain evidence="1 2">GA_2019</strain>
        <tissue evidence="1">Muscle</tissue>
    </source>
</reference>
<protein>
    <submittedName>
        <fullName evidence="1">Uncharacterized protein</fullName>
    </submittedName>
</protein>
<sequence length="83" mass="8859">LTRRSAPLEKHFCIRRCQSSAARLGYLAATVTQQLGTHSPPNCSSVIGCGSTGCVLIGQALDGPPLHVFFVLHPIACLKTTRQ</sequence>
<dbReference type="Proteomes" id="UP001476798">
    <property type="component" value="Unassembled WGS sequence"/>
</dbReference>